<evidence type="ECO:0008006" key="3">
    <source>
        <dbReference type="Google" id="ProtNLM"/>
    </source>
</evidence>
<evidence type="ECO:0000313" key="2">
    <source>
        <dbReference type="Proteomes" id="UP001432322"/>
    </source>
</evidence>
<dbReference type="SUPFAM" id="SSF56059">
    <property type="entry name" value="Glutathione synthetase ATP-binding domain-like"/>
    <property type="match status" value="1"/>
</dbReference>
<gene>
    <name evidence="1" type="ORF">PFISCL1PPCAC_1593</name>
</gene>
<evidence type="ECO:0000313" key="1">
    <source>
        <dbReference type="EMBL" id="GMT10296.1"/>
    </source>
</evidence>
<comment type="caution">
    <text evidence="1">The sequence shown here is derived from an EMBL/GenBank/DDBJ whole genome shotgun (WGS) entry which is preliminary data.</text>
</comment>
<dbReference type="Proteomes" id="UP001432322">
    <property type="component" value="Unassembled WGS sequence"/>
</dbReference>
<reference evidence="1" key="1">
    <citation type="submission" date="2023-10" db="EMBL/GenBank/DDBJ databases">
        <title>Genome assembly of Pristionchus species.</title>
        <authorList>
            <person name="Yoshida K."/>
            <person name="Sommer R.J."/>
        </authorList>
    </citation>
    <scope>NUCLEOTIDE SEQUENCE</scope>
    <source>
        <strain evidence="1">RS5133</strain>
    </source>
</reference>
<organism evidence="1 2">
    <name type="scientific">Pristionchus fissidentatus</name>
    <dbReference type="NCBI Taxonomy" id="1538716"/>
    <lineage>
        <taxon>Eukaryota</taxon>
        <taxon>Metazoa</taxon>
        <taxon>Ecdysozoa</taxon>
        <taxon>Nematoda</taxon>
        <taxon>Chromadorea</taxon>
        <taxon>Rhabditida</taxon>
        <taxon>Rhabditina</taxon>
        <taxon>Diplogasteromorpha</taxon>
        <taxon>Diplogasteroidea</taxon>
        <taxon>Neodiplogasteridae</taxon>
        <taxon>Pristionchus</taxon>
    </lineage>
</organism>
<protein>
    <recommendedName>
        <fullName evidence="3">ATP-grasp domain-containing protein</fullName>
    </recommendedName>
</protein>
<accession>A0AAV5UUX4</accession>
<proteinExistence type="predicted"/>
<dbReference type="EMBL" id="BTSY01000001">
    <property type="protein sequence ID" value="GMT10296.1"/>
    <property type="molecule type" value="Genomic_DNA"/>
</dbReference>
<name>A0AAV5UUX4_9BILA</name>
<sequence length="480" mass="53552">MTDPPIAHQSSIEPNGNGACEEMSTYGGRMKTIIIVLHKYRLSLFKMQKPSNVRVFVVTPPRLLADETGIDVIYQVETPVGDQDLSPLLHKTRELAQTFSTTQVRVIAFEQILQHPLAKMRYEMDIEGFTHEQLDVLSRIREASQLTRRGGIATPKQLSFSGSCRPTSWMESLPGQIGGYPLYVRPASGSADAGKSLVGVTRLDHEEDMRVWIKRIYNACSPSSDWVLEEAYEEGADFVVMCTSISGLVYCISTIDYDRTMFDCISAGKPYALQLYSIDQTRDMMPGLESFVNQTTKALFANNYSGALFIRGFYKGHNDIFLLGVDLQPASETIRSMIGMPRESPGWESIALMSFFATDASEFDFGCNSFNAVINVPSTEGILMHQTMIAKRRTSTMRVAWRVAEGSEIKDSDGVDANVVQVFMTNSDNARLADEIKDVVSRLDIPIDRNILNERAAACRKQLSRLGATREFVRSCTTTD</sequence>
<dbReference type="AlphaFoldDB" id="A0AAV5UUX4"/>
<keyword evidence="2" id="KW-1185">Reference proteome</keyword>